<reference evidence="2" key="1">
    <citation type="submission" date="2023-07" db="EMBL/GenBank/DDBJ databases">
        <title>A chromosome-level genome assembly of Lolium multiflorum.</title>
        <authorList>
            <person name="Chen Y."/>
            <person name="Copetti D."/>
            <person name="Kolliker R."/>
            <person name="Studer B."/>
        </authorList>
    </citation>
    <scope>NUCLEOTIDE SEQUENCE</scope>
    <source>
        <strain evidence="2">02402/16</strain>
        <tissue evidence="2">Leaf</tissue>
    </source>
</reference>
<comment type="caution">
    <text evidence="2">The sequence shown here is derived from an EMBL/GenBank/DDBJ whole genome shotgun (WGS) entry which is preliminary data.</text>
</comment>
<dbReference type="EMBL" id="JAUUTY010000002">
    <property type="protein sequence ID" value="KAK1679415.1"/>
    <property type="molecule type" value="Genomic_DNA"/>
</dbReference>
<organism evidence="2 3">
    <name type="scientific">Lolium multiflorum</name>
    <name type="common">Italian ryegrass</name>
    <name type="synonym">Lolium perenne subsp. multiflorum</name>
    <dbReference type="NCBI Taxonomy" id="4521"/>
    <lineage>
        <taxon>Eukaryota</taxon>
        <taxon>Viridiplantae</taxon>
        <taxon>Streptophyta</taxon>
        <taxon>Embryophyta</taxon>
        <taxon>Tracheophyta</taxon>
        <taxon>Spermatophyta</taxon>
        <taxon>Magnoliopsida</taxon>
        <taxon>Liliopsida</taxon>
        <taxon>Poales</taxon>
        <taxon>Poaceae</taxon>
        <taxon>BOP clade</taxon>
        <taxon>Pooideae</taxon>
        <taxon>Poodae</taxon>
        <taxon>Poeae</taxon>
        <taxon>Poeae Chloroplast Group 2 (Poeae type)</taxon>
        <taxon>Loliodinae</taxon>
        <taxon>Loliinae</taxon>
        <taxon>Lolium</taxon>
    </lineage>
</organism>
<keyword evidence="3" id="KW-1185">Reference proteome</keyword>
<gene>
    <name evidence="2" type="ORF">QYE76_040263</name>
</gene>
<name>A0AAD8TAV5_LOLMU</name>
<dbReference type="AlphaFoldDB" id="A0AAD8TAV5"/>
<feature type="signal peptide" evidence="1">
    <location>
        <begin position="1"/>
        <end position="33"/>
    </location>
</feature>
<keyword evidence="1" id="KW-0732">Signal</keyword>
<evidence type="ECO:0008006" key="4">
    <source>
        <dbReference type="Google" id="ProtNLM"/>
    </source>
</evidence>
<accession>A0AAD8TAV5</accession>
<dbReference type="Proteomes" id="UP001231189">
    <property type="component" value="Unassembled WGS sequence"/>
</dbReference>
<feature type="chain" id="PRO_5042272725" description="Secreted protein" evidence="1">
    <location>
        <begin position="34"/>
        <end position="80"/>
    </location>
</feature>
<sequence>MREDSTPAYQLGGPAAVFLPALLLSALAARARARSASSGIMVRFPLNSRSCVAFQSVPCLEASVPGLLIPLLAKLALFPA</sequence>
<evidence type="ECO:0000256" key="1">
    <source>
        <dbReference type="SAM" id="SignalP"/>
    </source>
</evidence>
<proteinExistence type="predicted"/>
<evidence type="ECO:0000313" key="3">
    <source>
        <dbReference type="Proteomes" id="UP001231189"/>
    </source>
</evidence>
<protein>
    <recommendedName>
        <fullName evidence="4">Secreted protein</fullName>
    </recommendedName>
</protein>
<evidence type="ECO:0000313" key="2">
    <source>
        <dbReference type="EMBL" id="KAK1679415.1"/>
    </source>
</evidence>